<evidence type="ECO:0000256" key="1">
    <source>
        <dbReference type="ARBA" id="ARBA00004123"/>
    </source>
</evidence>
<evidence type="ECO:0000256" key="2">
    <source>
        <dbReference type="ARBA" id="ARBA00022448"/>
    </source>
</evidence>
<keyword evidence="4" id="KW-0539">Nucleus</keyword>
<dbReference type="GO" id="GO:0031267">
    <property type="term" value="F:small GTPase binding"/>
    <property type="evidence" value="ECO:0007669"/>
    <property type="project" value="InterPro"/>
</dbReference>
<dbReference type="SMART" id="SM00913">
    <property type="entry name" value="IBN_N"/>
    <property type="match status" value="1"/>
</dbReference>
<dbReference type="PROSITE" id="PS50166">
    <property type="entry name" value="IMPORTIN_B_NT"/>
    <property type="match status" value="1"/>
</dbReference>
<dbReference type="Proteomes" id="UP000689129">
    <property type="component" value="Unassembled WGS sequence"/>
</dbReference>
<feature type="domain" description="Importin N-terminal" evidence="5">
    <location>
        <begin position="28"/>
        <end position="120"/>
    </location>
</feature>
<reference evidence="6" key="1">
    <citation type="journal article" date="2021" name="Mol. Plant Pathol.">
        <title>A 20-kb lineage-specific genomic region tames virulence in pathogenic amphidiploid Verticillium longisporum.</title>
        <authorList>
            <person name="Harting R."/>
            <person name="Starke J."/>
            <person name="Kusch H."/>
            <person name="Poggeler S."/>
            <person name="Maurus I."/>
            <person name="Schluter R."/>
            <person name="Landesfeind M."/>
            <person name="Bulla I."/>
            <person name="Nowrousian M."/>
            <person name="de Jonge R."/>
            <person name="Stahlhut G."/>
            <person name="Hoff K.J."/>
            <person name="Asshauer K.P."/>
            <person name="Thurmer A."/>
            <person name="Stanke M."/>
            <person name="Daniel R."/>
            <person name="Morgenstern B."/>
            <person name="Thomma B.P.H.J."/>
            <person name="Kronstad J.W."/>
            <person name="Braus-Stromeyer S.A."/>
            <person name="Braus G.H."/>
        </authorList>
    </citation>
    <scope>NUCLEOTIDE SEQUENCE</scope>
    <source>
        <strain evidence="6">Vl32</strain>
    </source>
</reference>
<dbReference type="GO" id="GO:0005635">
    <property type="term" value="C:nuclear envelope"/>
    <property type="evidence" value="ECO:0007669"/>
    <property type="project" value="TreeGrafter"/>
</dbReference>
<dbReference type="Pfam" id="PF25018">
    <property type="entry name" value="HEAT_IPO9_c"/>
    <property type="match status" value="1"/>
</dbReference>
<evidence type="ECO:0000256" key="4">
    <source>
        <dbReference type="ARBA" id="ARBA00023242"/>
    </source>
</evidence>
<comment type="caution">
    <text evidence="6">The sequence shown here is derived from an EMBL/GenBank/DDBJ whole genome shotgun (WGS) entry which is preliminary data.</text>
</comment>
<comment type="subcellular location">
    <subcellularLocation>
        <location evidence="1">Nucleus</location>
    </subcellularLocation>
</comment>
<proteinExistence type="predicted"/>
<protein>
    <submittedName>
        <fullName evidence="6">Importin subunit beta-5 like protein</fullName>
    </submittedName>
</protein>
<dbReference type="GO" id="GO:0005829">
    <property type="term" value="C:cytosol"/>
    <property type="evidence" value="ECO:0007669"/>
    <property type="project" value="TreeGrafter"/>
</dbReference>
<keyword evidence="3" id="KW-0653">Protein transport</keyword>
<evidence type="ECO:0000313" key="6">
    <source>
        <dbReference type="EMBL" id="KAG7110829.1"/>
    </source>
</evidence>
<gene>
    <name evidence="6" type="ORF">HYQ45_017488</name>
</gene>
<dbReference type="GO" id="GO:0006606">
    <property type="term" value="P:protein import into nucleus"/>
    <property type="evidence" value="ECO:0007669"/>
    <property type="project" value="TreeGrafter"/>
</dbReference>
<dbReference type="PANTHER" id="PTHR10997:SF9">
    <property type="entry name" value="IMPORTIN-9"/>
    <property type="match status" value="1"/>
</dbReference>
<evidence type="ECO:0000313" key="7">
    <source>
        <dbReference type="Proteomes" id="UP000689129"/>
    </source>
</evidence>
<dbReference type="InterPro" id="IPR001494">
    <property type="entry name" value="Importin-beta_N"/>
</dbReference>
<dbReference type="EMBL" id="JAEMWZ010000581">
    <property type="protein sequence ID" value="KAG7110829.1"/>
    <property type="molecule type" value="Genomic_DNA"/>
</dbReference>
<evidence type="ECO:0000259" key="5">
    <source>
        <dbReference type="PROSITE" id="PS50166"/>
    </source>
</evidence>
<dbReference type="Pfam" id="PF03810">
    <property type="entry name" value="IBN_N"/>
    <property type="match status" value="1"/>
</dbReference>
<organism evidence="6 7">
    <name type="scientific">Verticillium longisporum</name>
    <name type="common">Verticillium dahliae var. longisporum</name>
    <dbReference type="NCBI Taxonomy" id="100787"/>
    <lineage>
        <taxon>Eukaryota</taxon>
        <taxon>Fungi</taxon>
        <taxon>Dikarya</taxon>
        <taxon>Ascomycota</taxon>
        <taxon>Pezizomycotina</taxon>
        <taxon>Sordariomycetes</taxon>
        <taxon>Hypocreomycetidae</taxon>
        <taxon>Glomerellales</taxon>
        <taxon>Plectosphaerellaceae</taxon>
        <taxon>Verticillium</taxon>
    </lineage>
</organism>
<dbReference type="InterPro" id="IPR056840">
    <property type="entry name" value="HEAT_IPO9_central"/>
</dbReference>
<dbReference type="AlphaFoldDB" id="A0A8I3AF92"/>
<accession>A0A8I3AF92</accession>
<dbReference type="OrthoDB" id="431626at2759"/>
<name>A0A8I3AF92_VERLO</name>
<dbReference type="PANTHER" id="PTHR10997">
    <property type="entry name" value="IMPORTIN-7, 8, 11"/>
    <property type="match status" value="1"/>
</dbReference>
<sequence>MEDQLISLLNDVAHASAEPQSQTKRQQAEIELQRTRANPAFPTALVNIASHASIDVAVRQLALTTLNKFIARRQLALTTLNKFIARNWGQDEDRADEPMIDIPDATRDSLRNALLQLALNDEGDKKIKALTSYSVGKIASYDFPERWPHLLPALFAVIPSGTDAQIYGGLKILSDVIDESLSEDQFFSMAREIVKAVTQNLYINNATQGRMEDSDALPFTLDYLVVEELDFLNQCFRAPPVVAELARQLEQSATSGEPSWMVEVMSMLASYSRIGSEEQGMWDIDCSLYLVEETSASANYTARIAASDLLIKLGEWYSQKTVDAVFAYTQTLFSGDKAPWKTQEASLFLFSMLLSDFHDMDKSIPSHITEAYLALVDYSINQSEEPYLRARGYLLGGNLTRS</sequence>
<evidence type="ECO:0000256" key="3">
    <source>
        <dbReference type="ARBA" id="ARBA00022927"/>
    </source>
</evidence>
<keyword evidence="2" id="KW-0813">Transport</keyword>